<comment type="caution">
    <text evidence="2">The sequence shown here is derived from an EMBL/GenBank/DDBJ whole genome shotgun (WGS) entry which is preliminary data.</text>
</comment>
<keyword evidence="3" id="KW-1185">Reference proteome</keyword>
<dbReference type="AlphaFoldDB" id="A0A9Q4Q0Q9"/>
<feature type="transmembrane region" description="Helical" evidence="1">
    <location>
        <begin position="62"/>
        <end position="81"/>
    </location>
</feature>
<proteinExistence type="predicted"/>
<evidence type="ECO:0000313" key="3">
    <source>
        <dbReference type="Proteomes" id="UP001154061"/>
    </source>
</evidence>
<sequence length="113" mass="11118">MGLTSDGILAVVALGAFAGGLAVAGTPLSVSFLAIGGLGTLAFEAVAFSHSETVRHYWERPAVQAVSLAGAFAIAGVGVIVAPSRLLSAGIGALGAYLVVLAVVASARLELNN</sequence>
<dbReference type="RefSeq" id="WP_277520074.1">
    <property type="nucleotide sequence ID" value="NZ_JAMQOT010000001.1"/>
</dbReference>
<keyword evidence="1" id="KW-0812">Transmembrane</keyword>
<keyword evidence="1" id="KW-0472">Membrane</keyword>
<evidence type="ECO:0000256" key="1">
    <source>
        <dbReference type="SAM" id="Phobius"/>
    </source>
</evidence>
<keyword evidence="1" id="KW-1133">Transmembrane helix</keyword>
<name>A0A9Q4Q0Q9_9EURY</name>
<dbReference type="Proteomes" id="UP001154061">
    <property type="component" value="Unassembled WGS sequence"/>
</dbReference>
<feature type="transmembrane region" description="Helical" evidence="1">
    <location>
        <begin position="32"/>
        <end position="50"/>
    </location>
</feature>
<protein>
    <submittedName>
        <fullName evidence="2">Uncharacterized protein</fullName>
    </submittedName>
</protein>
<feature type="transmembrane region" description="Helical" evidence="1">
    <location>
        <begin position="87"/>
        <end position="107"/>
    </location>
</feature>
<gene>
    <name evidence="2" type="ORF">NDI89_03215</name>
</gene>
<accession>A0A9Q4Q0Q9</accession>
<evidence type="ECO:0000313" key="2">
    <source>
        <dbReference type="EMBL" id="MDF9744586.1"/>
    </source>
</evidence>
<dbReference type="EMBL" id="JAMQOT010000001">
    <property type="protein sequence ID" value="MDF9744586.1"/>
    <property type="molecule type" value="Genomic_DNA"/>
</dbReference>
<reference evidence="2" key="1">
    <citation type="submission" date="2022-06" db="EMBL/GenBank/DDBJ databases">
        <title>Natrinema sp. a new haloarchaeum isolate from saline soil.</title>
        <authorList>
            <person name="Strakova D."/>
            <person name="Galisteo C."/>
            <person name="Sanchez-Porro C."/>
            <person name="Ventosa A."/>
        </authorList>
    </citation>
    <scope>NUCLEOTIDE SEQUENCE</scope>
    <source>
        <strain evidence="2">S1CR25-10</strain>
    </source>
</reference>
<organism evidence="2 3">
    <name type="scientific">Natrinema salsiterrestre</name>
    <dbReference type="NCBI Taxonomy" id="2950540"/>
    <lineage>
        <taxon>Archaea</taxon>
        <taxon>Methanobacteriati</taxon>
        <taxon>Methanobacteriota</taxon>
        <taxon>Stenosarchaea group</taxon>
        <taxon>Halobacteria</taxon>
        <taxon>Halobacteriales</taxon>
        <taxon>Natrialbaceae</taxon>
        <taxon>Natrinema</taxon>
    </lineage>
</organism>